<dbReference type="SUPFAM" id="SSF53756">
    <property type="entry name" value="UDP-Glycosyltransferase/glycogen phosphorylase"/>
    <property type="match status" value="1"/>
</dbReference>
<gene>
    <name evidence="1" type="ORF">SAMN05660349_03159</name>
</gene>
<keyword evidence="1" id="KW-0808">Transferase</keyword>
<evidence type="ECO:0000313" key="2">
    <source>
        <dbReference type="Proteomes" id="UP000190852"/>
    </source>
</evidence>
<sequence length="373" mass="43090">MEKHINIIALNIPFPANYGGVIDIYYKLYALSRCGFKIHLHCFEYGRQHAVELNNLCEEVIYYKREKGLSSHFSLLPYNVYSRRDKQLLQNLCTNSYPILFEGLHSCYLISHPDLKDRMKIFRECNIEHAYYLHLGKAESNPVTKAFFYLEALKFRLYEPVLRHADLMIAVSGTDTAYLRKRFPANRVEFIPCFHKNEQIDILPGQSDYILYHGNLSVPENERAALYLIENVFCRLPFRCVVAGLNPTNRLKQAAAKYNNVCLEINPAEDRMEELVKNAQIHVLVTFQETGLKLKLLNTLFAGRHVIANKKMLAGSGLDNLCCIANTADDLVLACNQYMEMPFYVASIEERRKMLIPQFSNLEQARRLAEMMG</sequence>
<dbReference type="Gene3D" id="3.40.50.2000">
    <property type="entry name" value="Glycogen Phosphorylase B"/>
    <property type="match status" value="2"/>
</dbReference>
<keyword evidence="2" id="KW-1185">Reference proteome</keyword>
<proteinExistence type="predicted"/>
<organism evidence="1 2">
    <name type="scientific">Parabacteroides chartae</name>
    <dbReference type="NCBI Taxonomy" id="1037355"/>
    <lineage>
        <taxon>Bacteria</taxon>
        <taxon>Pseudomonadati</taxon>
        <taxon>Bacteroidota</taxon>
        <taxon>Bacteroidia</taxon>
        <taxon>Bacteroidales</taxon>
        <taxon>Tannerellaceae</taxon>
        <taxon>Parabacteroides</taxon>
    </lineage>
</organism>
<reference evidence="2" key="1">
    <citation type="submission" date="2017-02" db="EMBL/GenBank/DDBJ databases">
        <authorList>
            <person name="Varghese N."/>
            <person name="Submissions S."/>
        </authorList>
    </citation>
    <scope>NUCLEOTIDE SEQUENCE [LARGE SCALE GENOMIC DNA]</scope>
    <source>
        <strain evidence="2">DSM 24967</strain>
    </source>
</reference>
<evidence type="ECO:0000313" key="1">
    <source>
        <dbReference type="EMBL" id="SKB87843.1"/>
    </source>
</evidence>
<dbReference type="EMBL" id="FUYQ01000031">
    <property type="protein sequence ID" value="SKB87843.1"/>
    <property type="molecule type" value="Genomic_DNA"/>
</dbReference>
<accession>A0A1T5EV67</accession>
<dbReference type="Pfam" id="PF13692">
    <property type="entry name" value="Glyco_trans_1_4"/>
    <property type="match status" value="1"/>
</dbReference>
<dbReference type="AlphaFoldDB" id="A0A1T5EV67"/>
<name>A0A1T5EV67_9BACT</name>
<dbReference type="RefSeq" id="WP_079684533.1">
    <property type="nucleotide sequence ID" value="NZ_FUYQ01000031.1"/>
</dbReference>
<protein>
    <submittedName>
        <fullName evidence="1">Glycosyl transferases group 1</fullName>
    </submittedName>
</protein>
<dbReference type="GO" id="GO:0016740">
    <property type="term" value="F:transferase activity"/>
    <property type="evidence" value="ECO:0007669"/>
    <property type="project" value="UniProtKB-KW"/>
</dbReference>
<dbReference type="Proteomes" id="UP000190852">
    <property type="component" value="Unassembled WGS sequence"/>
</dbReference>